<dbReference type="RefSeq" id="WP_341375760.1">
    <property type="nucleotide sequence ID" value="NZ_JBBUTF010000018.1"/>
</dbReference>
<organism evidence="2 3">
    <name type="scientific">Pseudaquabacterium rugosum</name>
    <dbReference type="NCBI Taxonomy" id="2984194"/>
    <lineage>
        <taxon>Bacteria</taxon>
        <taxon>Pseudomonadati</taxon>
        <taxon>Pseudomonadota</taxon>
        <taxon>Betaproteobacteria</taxon>
        <taxon>Burkholderiales</taxon>
        <taxon>Sphaerotilaceae</taxon>
        <taxon>Pseudaquabacterium</taxon>
    </lineage>
</organism>
<reference evidence="2 3" key="1">
    <citation type="submission" date="2024-04" db="EMBL/GenBank/DDBJ databases">
        <title>Novel species of the genus Ideonella isolated from streams.</title>
        <authorList>
            <person name="Lu H."/>
        </authorList>
    </citation>
    <scope>NUCLEOTIDE SEQUENCE [LARGE SCALE GENOMIC DNA]</scope>
    <source>
        <strain evidence="2 3">BYS139W</strain>
    </source>
</reference>
<feature type="domain" description="Heme NO-binding" evidence="1">
    <location>
        <begin position="2"/>
        <end position="161"/>
    </location>
</feature>
<dbReference type="EMBL" id="JBBUTF010000018">
    <property type="protein sequence ID" value="MEK8027977.1"/>
    <property type="molecule type" value="Genomic_DNA"/>
</dbReference>
<dbReference type="Proteomes" id="UP001368500">
    <property type="component" value="Unassembled WGS sequence"/>
</dbReference>
<evidence type="ECO:0000259" key="1">
    <source>
        <dbReference type="Pfam" id="PF07700"/>
    </source>
</evidence>
<keyword evidence="3" id="KW-1185">Reference proteome</keyword>
<sequence length="180" mass="19460">MKGVVFTEFLAFVRQGHGEDMADDIIEACALPSGGAYTAVGTYPHGEMQALCGALSARCGRPAADLVRDFGAHLSDSFARHHPAFFARAGHLFDFLASIEGHIHVEVRKLYPDAELPTFDVAERSATRLVLDYRSPRRLGPLAEGLIAGSARHFGVDVRVRTEALAGPEGEALRFTVDLV</sequence>
<gene>
    <name evidence="2" type="ORF">AACH11_18605</name>
</gene>
<dbReference type="InterPro" id="IPR038158">
    <property type="entry name" value="H-NOX_domain_sf"/>
</dbReference>
<proteinExistence type="predicted"/>
<comment type="caution">
    <text evidence="2">The sequence shown here is derived from an EMBL/GenBank/DDBJ whole genome shotgun (WGS) entry which is preliminary data.</text>
</comment>
<dbReference type="Gene3D" id="3.90.1520.10">
    <property type="entry name" value="H-NOX domain"/>
    <property type="match status" value="1"/>
</dbReference>
<dbReference type="Pfam" id="PF07700">
    <property type="entry name" value="HNOB"/>
    <property type="match status" value="1"/>
</dbReference>
<evidence type="ECO:0000313" key="3">
    <source>
        <dbReference type="Proteomes" id="UP001368500"/>
    </source>
</evidence>
<protein>
    <submittedName>
        <fullName evidence="2">Heme NO-binding domain-containing protein</fullName>
    </submittedName>
</protein>
<evidence type="ECO:0000313" key="2">
    <source>
        <dbReference type="EMBL" id="MEK8027977.1"/>
    </source>
</evidence>
<dbReference type="InterPro" id="IPR024096">
    <property type="entry name" value="NO_sig/Golgi_transp_ligand-bd"/>
</dbReference>
<name>A0ABU9BGE3_9BURK</name>
<dbReference type="InterPro" id="IPR011644">
    <property type="entry name" value="Heme_NO-bd"/>
</dbReference>
<dbReference type="SUPFAM" id="SSF111126">
    <property type="entry name" value="Ligand-binding domain in the NO signalling and Golgi transport"/>
    <property type="match status" value="1"/>
</dbReference>
<accession>A0ABU9BGE3</accession>